<name>A0A1H7DKQ1_9BURK</name>
<organism evidence="1 2">
    <name type="scientific">Paraburkholderia diazotrophica</name>
    <dbReference type="NCBI Taxonomy" id="667676"/>
    <lineage>
        <taxon>Bacteria</taxon>
        <taxon>Pseudomonadati</taxon>
        <taxon>Pseudomonadota</taxon>
        <taxon>Betaproteobacteria</taxon>
        <taxon>Burkholderiales</taxon>
        <taxon>Burkholderiaceae</taxon>
        <taxon>Paraburkholderia</taxon>
    </lineage>
</organism>
<protein>
    <submittedName>
        <fullName evidence="1">Uncharacterized protein</fullName>
    </submittedName>
</protein>
<proteinExistence type="predicted"/>
<reference evidence="2" key="1">
    <citation type="submission" date="2016-10" db="EMBL/GenBank/DDBJ databases">
        <authorList>
            <person name="Varghese N."/>
            <person name="Submissions S."/>
        </authorList>
    </citation>
    <scope>NUCLEOTIDE SEQUENCE [LARGE SCALE GENOMIC DNA]</scope>
    <source>
        <strain evidence="2">LMG 26031</strain>
    </source>
</reference>
<accession>A0A1H7DKQ1</accession>
<dbReference type="RefSeq" id="WP_090871651.1">
    <property type="nucleotide sequence ID" value="NZ_FNYE01000031.1"/>
</dbReference>
<gene>
    <name evidence="1" type="ORF">SAMN05192539_103157</name>
</gene>
<sequence>MTEQNFRCVQVPSGRFLATQATLGYSNHVANEPAVAERRGRYVAFSRQLHAVLAPLLEESYSLYEELTVLTSRGFAGPVIRADCVAVTNMGVFVISQVDWAVSEVSLCPEKNSLRVLTAPKTYEIYPNPLRYTAPAVHFLSAFLHEFEVPVDTLAVLNNETCDIREGVPTSFLKASELHHFFRLRRELASSMRLGFMDFREMGVRLRTGCRQV</sequence>
<evidence type="ECO:0000313" key="1">
    <source>
        <dbReference type="EMBL" id="SEK02369.1"/>
    </source>
</evidence>
<dbReference type="AlphaFoldDB" id="A0A1H7DKQ1"/>
<evidence type="ECO:0000313" key="2">
    <source>
        <dbReference type="Proteomes" id="UP000198866"/>
    </source>
</evidence>
<dbReference type="EMBL" id="FNYE01000031">
    <property type="protein sequence ID" value="SEK02369.1"/>
    <property type="molecule type" value="Genomic_DNA"/>
</dbReference>
<dbReference type="OrthoDB" id="5782056at2"/>
<dbReference type="Proteomes" id="UP000198866">
    <property type="component" value="Unassembled WGS sequence"/>
</dbReference>
<keyword evidence="2" id="KW-1185">Reference proteome</keyword>